<dbReference type="Pfam" id="PF04077">
    <property type="entry name" value="DsrH"/>
    <property type="match status" value="1"/>
</dbReference>
<dbReference type="Gene3D" id="3.40.1260.10">
    <property type="entry name" value="DsrEFH-like"/>
    <property type="match status" value="1"/>
</dbReference>
<reference evidence="1" key="1">
    <citation type="submission" date="2021-04" db="EMBL/GenBank/DDBJ databases">
        <title>Oceanospirillales bacteria with DddD are important DMSP degraders in coastal seawater.</title>
        <authorList>
            <person name="Liu J."/>
        </authorList>
    </citation>
    <scope>NUCLEOTIDE SEQUENCE</scope>
    <source>
        <strain evidence="1">D13-4</strain>
    </source>
</reference>
<evidence type="ECO:0000313" key="2">
    <source>
        <dbReference type="Proteomes" id="UP001059672"/>
    </source>
</evidence>
<gene>
    <name evidence="1" type="primary">tusB</name>
    <name evidence="1" type="ORF">KDW96_00690</name>
</gene>
<dbReference type="PANTHER" id="PTHR37526">
    <property type="entry name" value="PROTEIN TUSB"/>
    <property type="match status" value="1"/>
</dbReference>
<name>A0ABY5H6K5_9PSED</name>
<dbReference type="SUPFAM" id="SSF75169">
    <property type="entry name" value="DsrEFH-like"/>
    <property type="match status" value="1"/>
</dbReference>
<evidence type="ECO:0000313" key="1">
    <source>
        <dbReference type="EMBL" id="UTW07885.1"/>
    </source>
</evidence>
<sequence length="99" mass="10527">MATLHVLSHSPFADSRLQSCLRLLGRADGLLLSGDAVYALQPGSAPSDALASLPESVGLFALSEDLEARAITPPARVQGVDYPGFVELSCRFDKVNSWL</sequence>
<proteinExistence type="predicted"/>
<dbReference type="PANTHER" id="PTHR37526:SF1">
    <property type="entry name" value="PROTEIN TUSB"/>
    <property type="match status" value="1"/>
</dbReference>
<dbReference type="RefSeq" id="WP_255838472.1">
    <property type="nucleotide sequence ID" value="NZ_CP073346.1"/>
</dbReference>
<keyword evidence="2" id="KW-1185">Reference proteome</keyword>
<dbReference type="NCBIfam" id="TIGR03011">
    <property type="entry name" value="sulf_tusB_dsrH"/>
    <property type="match status" value="1"/>
</dbReference>
<organism evidence="1 2">
    <name type="scientific">Pseudomonas benzenivorans</name>
    <dbReference type="NCBI Taxonomy" id="556533"/>
    <lineage>
        <taxon>Bacteria</taxon>
        <taxon>Pseudomonadati</taxon>
        <taxon>Pseudomonadota</taxon>
        <taxon>Gammaproteobacteria</taxon>
        <taxon>Pseudomonadales</taxon>
        <taxon>Pseudomonadaceae</taxon>
        <taxon>Pseudomonas</taxon>
    </lineage>
</organism>
<dbReference type="InterPro" id="IPR007215">
    <property type="entry name" value="Sulphur_relay_TusB/DsrH"/>
</dbReference>
<dbReference type="EMBL" id="CP073346">
    <property type="protein sequence ID" value="UTW07885.1"/>
    <property type="molecule type" value="Genomic_DNA"/>
</dbReference>
<dbReference type="Proteomes" id="UP001059672">
    <property type="component" value="Chromosome"/>
</dbReference>
<accession>A0ABY5H6K5</accession>
<dbReference type="InterPro" id="IPR027396">
    <property type="entry name" value="DsrEFH-like"/>
</dbReference>
<protein>
    <submittedName>
        <fullName evidence="1">Sulfurtransferase complex subunit TusB</fullName>
    </submittedName>
</protein>